<name>A0A5C4THP2_9BACL</name>
<keyword evidence="5 7" id="KW-0808">Transferase</keyword>
<dbReference type="GO" id="GO:0009011">
    <property type="term" value="F:alpha-1,4-glucan glucosyltransferase (ADP-glucose donor) activity"/>
    <property type="evidence" value="ECO:0007669"/>
    <property type="project" value="UniProtKB-UniRule"/>
</dbReference>
<evidence type="ECO:0000256" key="1">
    <source>
        <dbReference type="ARBA" id="ARBA00001478"/>
    </source>
</evidence>
<evidence type="ECO:0000256" key="7">
    <source>
        <dbReference type="HAMAP-Rule" id="MF_00484"/>
    </source>
</evidence>
<feature type="domain" description="Glycosyl transferase family 1" evidence="8">
    <location>
        <begin position="288"/>
        <end position="445"/>
    </location>
</feature>
<evidence type="ECO:0000256" key="3">
    <source>
        <dbReference type="ARBA" id="ARBA00010281"/>
    </source>
</evidence>
<dbReference type="InterPro" id="IPR013534">
    <property type="entry name" value="Starch_synth_cat_dom"/>
</dbReference>
<dbReference type="EC" id="2.4.1.21" evidence="7"/>
<proteinExistence type="inferred from homology"/>
<dbReference type="Gene3D" id="3.40.50.2000">
    <property type="entry name" value="Glycogen Phosphorylase B"/>
    <property type="match status" value="2"/>
</dbReference>
<evidence type="ECO:0000259" key="9">
    <source>
        <dbReference type="Pfam" id="PF08323"/>
    </source>
</evidence>
<dbReference type="HAMAP" id="MF_00484">
    <property type="entry name" value="Glycogen_synth"/>
    <property type="match status" value="1"/>
</dbReference>
<dbReference type="CDD" id="cd03791">
    <property type="entry name" value="GT5_Glycogen_synthase_DULL1-like"/>
    <property type="match status" value="1"/>
</dbReference>
<feature type="domain" description="Starch synthase catalytic" evidence="9">
    <location>
        <begin position="2"/>
        <end position="237"/>
    </location>
</feature>
<comment type="similarity">
    <text evidence="3 7">Belongs to the glycosyltransferase 1 family. Bacterial/plant glycogen synthase subfamily.</text>
</comment>
<keyword evidence="6 7" id="KW-0320">Glycogen biosynthesis</keyword>
<sequence>MNVWFAASEAAPLVKTGGLADVVGALPKSLLKRGVDVTVVLPKYGEIPASYTEDAVTLETFHVSLGWRSQYCGLQEITVDGVRFLLIDNEYYFNRGSLYGYGDEAERFAFYCFAFMEALGRSERLPDIIHCHDWQTGLIPFLLRTRYAYNPALHRIRTVFTIHNLMYQGVFSQDLLKDLLSAGDDLFGEEGLEFYGAGSCMKAALRYADKLTTVSPTYALEIQTGEYGERLDGVLRQRSEDLRGIVNGIDTDIYDPMNDSHLKVPYRNSLAKKRQNKTVLQEELGLSLDENVPLIGIVSRLVGQKGFDLIGEALPGLMEESLQIAVLGAGDPGFEAMLRDAVQRYPGRIAVWFGFNEGLARRIYAASDMFLMPSRFEPCGLSQLISLRYRTVPIVRETGGLRDTVEAYNEITGEGDGFSFGPASAHDLLYTVRRALSFYGNPEAWKQIVLNGAKKDCGWDASSKQYHLLYRELATG</sequence>
<dbReference type="SUPFAM" id="SSF53756">
    <property type="entry name" value="UDP-Glycosyltransferase/glycogen phosphorylase"/>
    <property type="match status" value="1"/>
</dbReference>
<dbReference type="PANTHER" id="PTHR45825">
    <property type="entry name" value="GRANULE-BOUND STARCH SYNTHASE 1, CHLOROPLASTIC/AMYLOPLASTIC"/>
    <property type="match status" value="1"/>
</dbReference>
<dbReference type="RefSeq" id="WP_139600446.1">
    <property type="nucleotide sequence ID" value="NZ_VDCQ01000002.1"/>
</dbReference>
<dbReference type="GO" id="GO:0004373">
    <property type="term" value="F:alpha-1,4-glucan glucosyltransferase (UDP-glucose donor) activity"/>
    <property type="evidence" value="ECO:0007669"/>
    <property type="project" value="InterPro"/>
</dbReference>
<dbReference type="EMBL" id="VDCQ01000002">
    <property type="protein sequence ID" value="TNJ67939.1"/>
    <property type="molecule type" value="Genomic_DNA"/>
</dbReference>
<evidence type="ECO:0000256" key="6">
    <source>
        <dbReference type="ARBA" id="ARBA00023056"/>
    </source>
</evidence>
<dbReference type="NCBIfam" id="NF001899">
    <property type="entry name" value="PRK00654.1-2"/>
    <property type="match status" value="1"/>
</dbReference>
<dbReference type="UniPathway" id="UPA00164"/>
<evidence type="ECO:0000313" key="10">
    <source>
        <dbReference type="EMBL" id="TNJ67939.1"/>
    </source>
</evidence>
<comment type="caution">
    <text evidence="10">The sequence shown here is derived from an EMBL/GenBank/DDBJ whole genome shotgun (WGS) entry which is preliminary data.</text>
</comment>
<dbReference type="OrthoDB" id="9808590at2"/>
<dbReference type="AlphaFoldDB" id="A0A5C4THP2"/>
<evidence type="ECO:0000256" key="4">
    <source>
        <dbReference type="ARBA" id="ARBA00022676"/>
    </source>
</evidence>
<dbReference type="NCBIfam" id="NF001898">
    <property type="entry name" value="PRK00654.1-1"/>
    <property type="match status" value="1"/>
</dbReference>
<dbReference type="InterPro" id="IPR011835">
    <property type="entry name" value="GS/SS"/>
</dbReference>
<comment type="function">
    <text evidence="2 7">Synthesizes alpha-1,4-glucan chains using ADP-glucose.</text>
</comment>
<organism evidence="10 11">
    <name type="scientific">Paenibacillus hemerocallicola</name>
    <dbReference type="NCBI Taxonomy" id="1172614"/>
    <lineage>
        <taxon>Bacteria</taxon>
        <taxon>Bacillati</taxon>
        <taxon>Bacillota</taxon>
        <taxon>Bacilli</taxon>
        <taxon>Bacillales</taxon>
        <taxon>Paenibacillaceae</taxon>
        <taxon>Paenibacillus</taxon>
    </lineage>
</organism>
<dbReference type="Pfam" id="PF08323">
    <property type="entry name" value="Glyco_transf_5"/>
    <property type="match status" value="1"/>
</dbReference>
<accession>A0A5C4THP2</accession>
<protein>
    <recommendedName>
        <fullName evidence="7">Glycogen synthase</fullName>
        <ecNumber evidence="7">2.4.1.21</ecNumber>
    </recommendedName>
    <alternativeName>
        <fullName evidence="7">Starch [bacterial glycogen] synthase</fullName>
    </alternativeName>
</protein>
<keyword evidence="11" id="KW-1185">Reference proteome</keyword>
<keyword evidence="4 7" id="KW-0328">Glycosyltransferase</keyword>
<dbReference type="GO" id="GO:0005978">
    <property type="term" value="P:glycogen biosynthetic process"/>
    <property type="evidence" value="ECO:0007669"/>
    <property type="project" value="UniProtKB-UniRule"/>
</dbReference>
<evidence type="ECO:0000313" key="11">
    <source>
        <dbReference type="Proteomes" id="UP000307943"/>
    </source>
</evidence>
<reference evidence="10 11" key="1">
    <citation type="submission" date="2019-05" db="EMBL/GenBank/DDBJ databases">
        <title>We sequenced the genome of Paenibacillus hemerocallicola KCTC 33185 for further insight into its adaptation and study the phylogeny of Paenibacillus.</title>
        <authorList>
            <person name="Narsing Rao M.P."/>
        </authorList>
    </citation>
    <scope>NUCLEOTIDE SEQUENCE [LARGE SCALE GENOMIC DNA]</scope>
    <source>
        <strain evidence="10 11">KCTC 33185</strain>
    </source>
</reference>
<gene>
    <name evidence="7 10" type="primary">glgA</name>
    <name evidence="10" type="ORF">FE784_01990</name>
</gene>
<evidence type="ECO:0000256" key="5">
    <source>
        <dbReference type="ARBA" id="ARBA00022679"/>
    </source>
</evidence>
<dbReference type="Pfam" id="PF00534">
    <property type="entry name" value="Glycos_transf_1"/>
    <property type="match status" value="1"/>
</dbReference>
<dbReference type="Proteomes" id="UP000307943">
    <property type="component" value="Unassembled WGS sequence"/>
</dbReference>
<comment type="pathway">
    <text evidence="7">Glycan biosynthesis; glycogen biosynthesis.</text>
</comment>
<comment type="catalytic activity">
    <reaction evidence="1 7">
        <text>[(1-&gt;4)-alpha-D-glucosyl](n) + ADP-alpha-D-glucose = [(1-&gt;4)-alpha-D-glucosyl](n+1) + ADP + H(+)</text>
        <dbReference type="Rhea" id="RHEA:18189"/>
        <dbReference type="Rhea" id="RHEA-COMP:9584"/>
        <dbReference type="Rhea" id="RHEA-COMP:9587"/>
        <dbReference type="ChEBI" id="CHEBI:15378"/>
        <dbReference type="ChEBI" id="CHEBI:15444"/>
        <dbReference type="ChEBI" id="CHEBI:57498"/>
        <dbReference type="ChEBI" id="CHEBI:456216"/>
        <dbReference type="EC" id="2.4.1.21"/>
    </reaction>
</comment>
<evidence type="ECO:0000259" key="8">
    <source>
        <dbReference type="Pfam" id="PF00534"/>
    </source>
</evidence>
<dbReference type="PANTHER" id="PTHR45825:SF11">
    <property type="entry name" value="ALPHA AMYLASE DOMAIN-CONTAINING PROTEIN"/>
    <property type="match status" value="1"/>
</dbReference>
<feature type="binding site" evidence="7">
    <location>
        <position position="15"/>
    </location>
    <ligand>
        <name>ADP-alpha-D-glucose</name>
        <dbReference type="ChEBI" id="CHEBI:57498"/>
    </ligand>
</feature>
<dbReference type="NCBIfam" id="TIGR02095">
    <property type="entry name" value="glgA"/>
    <property type="match status" value="1"/>
</dbReference>
<dbReference type="InterPro" id="IPR001296">
    <property type="entry name" value="Glyco_trans_1"/>
</dbReference>
<evidence type="ECO:0000256" key="2">
    <source>
        <dbReference type="ARBA" id="ARBA00002764"/>
    </source>
</evidence>